<dbReference type="STRING" id="526227.Mesil_2425"/>
<evidence type="ECO:0000313" key="1">
    <source>
        <dbReference type="EMBL" id="ADH64280.1"/>
    </source>
</evidence>
<proteinExistence type="predicted"/>
<dbReference type="KEGG" id="msv:Mesil_2425"/>
<sequence>MYVRTALQLEATQALFARLLTQRLSKLNVLLEIPRLYVSLGRLHGGVVKVCRFGPGLCQLGVAFASGPSAEVRLRLLEFRPDAQTLDLELEELRLSGFAGAGLANLVKRKLLEVAVSRANAQLPGLVTLGHGMRWQLHLGPLWHKVLSDPRLRQAIESQLGLEPDLSLRARAVRLEEGKAVLEVEGWF</sequence>
<dbReference type="RefSeq" id="WP_013158822.1">
    <property type="nucleotide sequence ID" value="NC_014212.1"/>
</dbReference>
<dbReference type="Proteomes" id="UP000001916">
    <property type="component" value="Chromosome"/>
</dbReference>
<evidence type="ECO:0008006" key="3">
    <source>
        <dbReference type="Google" id="ProtNLM"/>
    </source>
</evidence>
<reference evidence="1 2" key="1">
    <citation type="journal article" date="2010" name="Stand. Genomic Sci.">
        <title>Complete genome sequence of Meiothermus silvanus type strain (VI-R2).</title>
        <authorList>
            <person name="Sikorski J."/>
            <person name="Tindall B.J."/>
            <person name="Lowry S."/>
            <person name="Lucas S."/>
            <person name="Nolan M."/>
            <person name="Copeland A."/>
            <person name="Glavina Del Rio T."/>
            <person name="Tice H."/>
            <person name="Cheng J.F."/>
            <person name="Han C."/>
            <person name="Pitluck S."/>
            <person name="Liolios K."/>
            <person name="Ivanova N."/>
            <person name="Mavromatis K."/>
            <person name="Mikhailova N."/>
            <person name="Pati A."/>
            <person name="Goodwin L."/>
            <person name="Chen A."/>
            <person name="Palaniappan K."/>
            <person name="Land M."/>
            <person name="Hauser L."/>
            <person name="Chang Y.J."/>
            <person name="Jeffries C.D."/>
            <person name="Rohde M."/>
            <person name="Goker M."/>
            <person name="Woyke T."/>
            <person name="Bristow J."/>
            <person name="Eisen J.A."/>
            <person name="Markowitz V."/>
            <person name="Hugenholtz P."/>
            <person name="Kyrpides N.C."/>
            <person name="Klenk H.P."/>
            <person name="Lapidus A."/>
        </authorList>
    </citation>
    <scope>NUCLEOTIDE SEQUENCE [LARGE SCALE GENOMIC DNA]</scope>
    <source>
        <strain evidence="2">ATCC 700542 / DSM 9946 / VI-R2</strain>
    </source>
</reference>
<keyword evidence="2" id="KW-1185">Reference proteome</keyword>
<accession>D7BAE5</accession>
<dbReference type="OrthoDB" id="9933876at2"/>
<protein>
    <recommendedName>
        <fullName evidence="3">DUF2993 domain-containing protein</fullName>
    </recommendedName>
</protein>
<organism evidence="1 2">
    <name type="scientific">Allomeiothermus silvanus (strain ATCC 700542 / DSM 9946 / NBRC 106475 / NCIMB 13440 / VI-R2)</name>
    <name type="common">Thermus silvanus</name>
    <dbReference type="NCBI Taxonomy" id="526227"/>
    <lineage>
        <taxon>Bacteria</taxon>
        <taxon>Thermotogati</taxon>
        <taxon>Deinococcota</taxon>
        <taxon>Deinococci</taxon>
        <taxon>Thermales</taxon>
        <taxon>Thermaceae</taxon>
        <taxon>Allomeiothermus</taxon>
    </lineage>
</organism>
<dbReference type="EMBL" id="CP002042">
    <property type="protein sequence ID" value="ADH64280.1"/>
    <property type="molecule type" value="Genomic_DNA"/>
</dbReference>
<evidence type="ECO:0000313" key="2">
    <source>
        <dbReference type="Proteomes" id="UP000001916"/>
    </source>
</evidence>
<dbReference type="AlphaFoldDB" id="D7BAE5"/>
<name>D7BAE5_ALLS1</name>
<gene>
    <name evidence="1" type="ordered locus">Mesil_2425</name>
</gene>
<dbReference type="HOGENOM" id="CLU_1480385_0_0_0"/>